<keyword evidence="9" id="KW-1185">Reference proteome</keyword>
<keyword evidence="1" id="KW-0479">Metal-binding</keyword>
<dbReference type="Gene3D" id="3.30.40.10">
    <property type="entry name" value="Zinc/RING finger domain, C3HC4 (zinc finger)"/>
    <property type="match status" value="1"/>
</dbReference>
<dbReference type="InterPro" id="IPR018957">
    <property type="entry name" value="Znf_C3HC4_RING-type"/>
</dbReference>
<feature type="domain" description="RING-type" evidence="6">
    <location>
        <begin position="585"/>
        <end position="624"/>
    </location>
</feature>
<feature type="compositionally biased region" description="Acidic residues" evidence="5">
    <location>
        <begin position="75"/>
        <end position="88"/>
    </location>
</feature>
<evidence type="ECO:0000313" key="8">
    <source>
        <dbReference type="EMBL" id="BEI92734.1"/>
    </source>
</evidence>
<feature type="domain" description="SPX" evidence="7">
    <location>
        <begin position="1"/>
        <end position="535"/>
    </location>
</feature>
<feature type="region of interest" description="Disordered" evidence="5">
    <location>
        <begin position="206"/>
        <end position="247"/>
    </location>
</feature>
<evidence type="ECO:0000313" key="9">
    <source>
        <dbReference type="Proteomes" id="UP001233271"/>
    </source>
</evidence>
<evidence type="ECO:0000256" key="4">
    <source>
        <dbReference type="PROSITE-ProRule" id="PRU00175"/>
    </source>
</evidence>
<dbReference type="PROSITE" id="PS00518">
    <property type="entry name" value="ZF_RING_1"/>
    <property type="match status" value="1"/>
</dbReference>
<feature type="compositionally biased region" description="Low complexity" evidence="5">
    <location>
        <begin position="211"/>
        <end position="225"/>
    </location>
</feature>
<dbReference type="GO" id="GO:0008270">
    <property type="term" value="F:zinc ion binding"/>
    <property type="evidence" value="ECO:0007669"/>
    <property type="project" value="UniProtKB-KW"/>
</dbReference>
<feature type="region of interest" description="Disordered" evidence="5">
    <location>
        <begin position="146"/>
        <end position="173"/>
    </location>
</feature>
<dbReference type="Pfam" id="PF00097">
    <property type="entry name" value="zf-C3HC4"/>
    <property type="match status" value="1"/>
</dbReference>
<dbReference type="PROSITE" id="PS51382">
    <property type="entry name" value="SPX"/>
    <property type="match status" value="1"/>
</dbReference>
<organism evidence="8 9">
    <name type="scientific">Cutaneotrichosporon cavernicola</name>
    <dbReference type="NCBI Taxonomy" id="279322"/>
    <lineage>
        <taxon>Eukaryota</taxon>
        <taxon>Fungi</taxon>
        <taxon>Dikarya</taxon>
        <taxon>Basidiomycota</taxon>
        <taxon>Agaricomycotina</taxon>
        <taxon>Tremellomycetes</taxon>
        <taxon>Trichosporonales</taxon>
        <taxon>Trichosporonaceae</taxon>
        <taxon>Cutaneotrichosporon</taxon>
    </lineage>
</organism>
<dbReference type="RefSeq" id="XP_060457999.1">
    <property type="nucleotide sequence ID" value="XM_060601513.1"/>
</dbReference>
<evidence type="ECO:0000256" key="3">
    <source>
        <dbReference type="ARBA" id="ARBA00022833"/>
    </source>
</evidence>
<reference evidence="8" key="1">
    <citation type="journal article" date="2023" name="BMC Genomics">
        <title>Chromosome-level genome assemblies of Cutaneotrichosporon spp. (Trichosporonales, Basidiomycota) reveal imbalanced evolution between nucleotide sequences and chromosome synteny.</title>
        <authorList>
            <person name="Kobayashi Y."/>
            <person name="Kayamori A."/>
            <person name="Aoki K."/>
            <person name="Shiwa Y."/>
            <person name="Matsutani M."/>
            <person name="Fujita N."/>
            <person name="Sugita T."/>
            <person name="Iwasaki W."/>
            <person name="Tanaka N."/>
            <person name="Takashima M."/>
        </authorList>
    </citation>
    <scope>NUCLEOTIDE SEQUENCE</scope>
    <source>
        <strain evidence="8">HIS019</strain>
    </source>
</reference>
<dbReference type="AlphaFoldDB" id="A0AA48L676"/>
<feature type="compositionally biased region" description="Polar residues" evidence="5">
    <location>
        <begin position="64"/>
        <end position="74"/>
    </location>
</feature>
<evidence type="ECO:0000256" key="2">
    <source>
        <dbReference type="ARBA" id="ARBA00022771"/>
    </source>
</evidence>
<accession>A0AA48L676</accession>
<dbReference type="InterPro" id="IPR017907">
    <property type="entry name" value="Znf_RING_CS"/>
</dbReference>
<dbReference type="SUPFAM" id="SSF57850">
    <property type="entry name" value="RING/U-box"/>
    <property type="match status" value="1"/>
</dbReference>
<keyword evidence="2 4" id="KW-0863">Zinc-finger</keyword>
<evidence type="ECO:0000256" key="5">
    <source>
        <dbReference type="SAM" id="MobiDB-lite"/>
    </source>
</evidence>
<evidence type="ECO:0000259" key="6">
    <source>
        <dbReference type="PROSITE" id="PS50089"/>
    </source>
</evidence>
<dbReference type="PANTHER" id="PTHR23327:SF51">
    <property type="entry name" value="TRANSCRIPTIONAL REGULATOR OF YEAST FORM ADHERENCE 3"/>
    <property type="match status" value="1"/>
</dbReference>
<evidence type="ECO:0000259" key="7">
    <source>
        <dbReference type="PROSITE" id="PS51382"/>
    </source>
</evidence>
<dbReference type="Proteomes" id="UP001233271">
    <property type="component" value="Chromosome 5"/>
</dbReference>
<gene>
    <name evidence="8" type="ORF">CcaverHIS019_0503620</name>
</gene>
<dbReference type="InterPro" id="IPR001841">
    <property type="entry name" value="Znf_RING"/>
</dbReference>
<sequence length="685" mass="75167">MKYAKEFQHILDASDFPDDWKTSAIEYRKLKKLIKNVQAELEGMGLSPAVLRQLLVTDSGPGPSRSSTAASDPTSEAEAELFEFEFDPDGPSSPKEVQLDPVFDSDDEETPVPTRFRVRVLSDSEGPGSFGTSPAPISVADLMMRGGRGRSSSSSPMPMSMSSSRMESPSGVGRVVKAEGVTAQYLFTGDESSPVPQIRLSVFPESLPTESPLNSRSTSELSSSTHHSDTDPTEETDTGSDILEIPHEPEMPLSPALLKMRTAMSPIWALASTTQAGHGMVELNIGEAAAPQRRANLQIDLDATPTLPPFSDAPSPAVADIGDSALSSSPPNAVGFGTSPEPREFIIPLQSDMAFFNVLTAALTSLSRFHAAQQEQFHADVEALCKSISDSITPGDTVTVLPTPLNSGPGAVAKYKYKSVTPSQKDLYAWRDIFALWVEAEIFESSSERTRGERTIEEAERRLHAFAAEVVRRGLGDRRTIRGKRTRKAWEDFLKLNVRLLDLKRFQLANINAARKILKKHDKRTALTASTGLASFVRSTLAMHVDQDGNVSTWTFYNTSLPHVLLARMTDTLLPILPSLDDFACLICMSIAFKPIRLTCGHLFCVRCLVKMQQRGNDSCPLCRKNTVLLADRACLDVTLMNFMKDWFPREVRAKQLESTAEIARESIEDAAGVRPTERDRCVVM</sequence>
<evidence type="ECO:0000256" key="1">
    <source>
        <dbReference type="ARBA" id="ARBA00022723"/>
    </source>
</evidence>
<name>A0AA48L676_9TREE</name>
<dbReference type="Pfam" id="PF03105">
    <property type="entry name" value="SPX"/>
    <property type="match status" value="1"/>
</dbReference>
<feature type="region of interest" description="Disordered" evidence="5">
    <location>
        <begin position="57"/>
        <end position="96"/>
    </location>
</feature>
<dbReference type="InterPro" id="IPR013083">
    <property type="entry name" value="Znf_RING/FYVE/PHD"/>
</dbReference>
<dbReference type="InterPro" id="IPR004331">
    <property type="entry name" value="SPX_dom"/>
</dbReference>
<dbReference type="KEGG" id="ccac:CcaHIS019_0503620"/>
<keyword evidence="3" id="KW-0862">Zinc</keyword>
<dbReference type="GeneID" id="85496604"/>
<proteinExistence type="predicted"/>
<evidence type="ECO:0008006" key="10">
    <source>
        <dbReference type="Google" id="ProtNLM"/>
    </source>
</evidence>
<dbReference type="PANTHER" id="PTHR23327">
    <property type="entry name" value="RING FINGER PROTEIN 127"/>
    <property type="match status" value="1"/>
</dbReference>
<dbReference type="PROSITE" id="PS50089">
    <property type="entry name" value="ZF_RING_2"/>
    <property type="match status" value="1"/>
</dbReference>
<dbReference type="EMBL" id="AP028216">
    <property type="protein sequence ID" value="BEI92734.1"/>
    <property type="molecule type" value="Genomic_DNA"/>
</dbReference>
<dbReference type="SMART" id="SM00184">
    <property type="entry name" value="RING"/>
    <property type="match status" value="1"/>
</dbReference>
<protein>
    <recommendedName>
        <fullName evidence="10">RING-14 protein</fullName>
    </recommendedName>
</protein>
<feature type="compositionally biased region" description="Low complexity" evidence="5">
    <location>
        <begin position="150"/>
        <end position="171"/>
    </location>
</feature>